<name>A0A6F9DTP4_9ASCI</name>
<protein>
    <recommendedName>
        <fullName evidence="9">Sodium/hydrogen exchanger</fullName>
    </recommendedName>
</protein>
<comment type="similarity">
    <text evidence="9">Belongs to the monovalent cation:proton antiporter 1 (CPA1) transporter (TC 2.A.36) family.</text>
</comment>
<dbReference type="GO" id="GO:0015386">
    <property type="term" value="F:potassium:proton antiporter activity"/>
    <property type="evidence" value="ECO:0007669"/>
    <property type="project" value="TreeGrafter"/>
</dbReference>
<reference evidence="13" key="1">
    <citation type="submission" date="2020-04" db="EMBL/GenBank/DDBJ databases">
        <authorList>
            <person name="Neveu A P."/>
        </authorList>
    </citation>
    <scope>NUCLEOTIDE SEQUENCE</scope>
    <source>
        <tissue evidence="13">Whole embryo</tissue>
    </source>
</reference>
<feature type="transmembrane region" description="Helical" evidence="11">
    <location>
        <begin position="263"/>
        <end position="288"/>
    </location>
</feature>
<feature type="transmembrane region" description="Helical" evidence="11">
    <location>
        <begin position="392"/>
        <end position="416"/>
    </location>
</feature>
<feature type="compositionally biased region" description="Basic and acidic residues" evidence="10">
    <location>
        <begin position="743"/>
        <end position="755"/>
    </location>
</feature>
<feature type="transmembrane region" description="Helical" evidence="11">
    <location>
        <begin position="134"/>
        <end position="151"/>
    </location>
</feature>
<evidence type="ECO:0000313" key="13">
    <source>
        <dbReference type="EMBL" id="CAB3266346.1"/>
    </source>
</evidence>
<evidence type="ECO:0000256" key="6">
    <source>
        <dbReference type="ARBA" id="ARBA00023065"/>
    </source>
</evidence>
<evidence type="ECO:0000256" key="1">
    <source>
        <dbReference type="ARBA" id="ARBA00004141"/>
    </source>
</evidence>
<dbReference type="GO" id="GO:0015385">
    <property type="term" value="F:sodium:proton antiporter activity"/>
    <property type="evidence" value="ECO:0007669"/>
    <property type="project" value="InterPro"/>
</dbReference>
<evidence type="ECO:0000256" key="10">
    <source>
        <dbReference type="SAM" id="MobiDB-lite"/>
    </source>
</evidence>
<evidence type="ECO:0000259" key="12">
    <source>
        <dbReference type="Pfam" id="PF00999"/>
    </source>
</evidence>
<evidence type="ECO:0000256" key="4">
    <source>
        <dbReference type="ARBA" id="ARBA00022989"/>
    </source>
</evidence>
<keyword evidence="8 9" id="KW-0739">Sodium transport</keyword>
<dbReference type="GO" id="GO:0051453">
    <property type="term" value="P:regulation of intracellular pH"/>
    <property type="evidence" value="ECO:0007669"/>
    <property type="project" value="TreeGrafter"/>
</dbReference>
<feature type="region of interest" description="Disordered" evidence="10">
    <location>
        <begin position="742"/>
        <end position="762"/>
    </location>
</feature>
<feature type="transmembrane region" description="Helical" evidence="11">
    <location>
        <begin position="453"/>
        <end position="471"/>
    </location>
</feature>
<evidence type="ECO:0000256" key="11">
    <source>
        <dbReference type="SAM" id="Phobius"/>
    </source>
</evidence>
<keyword evidence="7 11" id="KW-0472">Membrane</keyword>
<dbReference type="GO" id="GO:0098719">
    <property type="term" value="P:sodium ion import across plasma membrane"/>
    <property type="evidence" value="ECO:0007669"/>
    <property type="project" value="TreeGrafter"/>
</dbReference>
<dbReference type="Gene3D" id="6.10.140.1330">
    <property type="match status" value="1"/>
</dbReference>
<feature type="transmembrane region" description="Helical" evidence="11">
    <location>
        <begin position="197"/>
        <end position="220"/>
    </location>
</feature>
<feature type="transmembrane region" description="Helical" evidence="11">
    <location>
        <begin position="227"/>
        <end position="251"/>
    </location>
</feature>
<feature type="compositionally biased region" description="Basic and acidic residues" evidence="10">
    <location>
        <begin position="652"/>
        <end position="679"/>
    </location>
</feature>
<dbReference type="AlphaFoldDB" id="A0A6F9DTP4"/>
<feature type="compositionally biased region" description="Basic residues" evidence="10">
    <location>
        <begin position="680"/>
        <end position="703"/>
    </location>
</feature>
<dbReference type="InterPro" id="IPR018422">
    <property type="entry name" value="Cation/H_exchanger_CPA1"/>
</dbReference>
<keyword evidence="2 9" id="KW-0813">Transport</keyword>
<evidence type="ECO:0000256" key="2">
    <source>
        <dbReference type="ARBA" id="ARBA00022448"/>
    </source>
</evidence>
<evidence type="ECO:0000256" key="3">
    <source>
        <dbReference type="ARBA" id="ARBA00022692"/>
    </source>
</evidence>
<dbReference type="PRINTS" id="PR01084">
    <property type="entry name" value="NAHEXCHNGR"/>
</dbReference>
<feature type="transmembrane region" description="Helical" evidence="11">
    <location>
        <begin position="324"/>
        <end position="343"/>
    </location>
</feature>
<feature type="region of interest" description="Disordered" evidence="10">
    <location>
        <begin position="632"/>
        <end position="726"/>
    </location>
</feature>
<dbReference type="InterPro" id="IPR004709">
    <property type="entry name" value="NaH_exchanger"/>
</dbReference>
<feature type="domain" description="Cation/H+ exchanger transmembrane" evidence="12">
    <location>
        <begin position="93"/>
        <end position="481"/>
    </location>
</feature>
<feature type="compositionally biased region" description="Polar residues" evidence="10">
    <location>
        <begin position="823"/>
        <end position="835"/>
    </location>
</feature>
<feature type="region of interest" description="Disordered" evidence="10">
    <location>
        <begin position="823"/>
        <end position="887"/>
    </location>
</feature>
<feature type="transmembrane region" description="Helical" evidence="11">
    <location>
        <begin position="428"/>
        <end position="447"/>
    </location>
</feature>
<keyword evidence="3 9" id="KW-0812">Transmembrane</keyword>
<evidence type="ECO:0000256" key="9">
    <source>
        <dbReference type="RuleBase" id="RU003722"/>
    </source>
</evidence>
<gene>
    <name evidence="13" type="primary">Slc9a3</name>
</gene>
<keyword evidence="4 11" id="KW-1133">Transmembrane helix</keyword>
<evidence type="ECO:0000256" key="5">
    <source>
        <dbReference type="ARBA" id="ARBA00023053"/>
    </source>
</evidence>
<accession>A0A6F9DTP4</accession>
<feature type="transmembrane region" description="Helical" evidence="11">
    <location>
        <begin position="73"/>
        <end position="92"/>
    </location>
</feature>
<comment type="subcellular location">
    <subcellularLocation>
        <location evidence="1">Membrane</location>
        <topology evidence="1">Multi-pass membrane protein</topology>
    </subcellularLocation>
</comment>
<feature type="transmembrane region" description="Helical" evidence="11">
    <location>
        <begin position="5"/>
        <end position="23"/>
    </location>
</feature>
<proteinExistence type="evidence at transcript level"/>
<dbReference type="Pfam" id="PF00999">
    <property type="entry name" value="Na_H_Exchanger"/>
    <property type="match status" value="1"/>
</dbReference>
<dbReference type="PANTHER" id="PTHR10110:SF98">
    <property type="entry name" value="SODIUM_HYDROGEN EXCHANGER"/>
    <property type="match status" value="1"/>
</dbReference>
<evidence type="ECO:0000256" key="7">
    <source>
        <dbReference type="ARBA" id="ARBA00023136"/>
    </source>
</evidence>
<keyword evidence="6 9" id="KW-0406">Ion transport</keyword>
<dbReference type="EMBL" id="LR790484">
    <property type="protein sequence ID" value="CAB3266346.1"/>
    <property type="molecule type" value="mRNA"/>
</dbReference>
<feature type="transmembrane region" description="Helical" evidence="11">
    <location>
        <begin position="99"/>
        <end position="119"/>
    </location>
</feature>
<keyword evidence="5" id="KW-0915">Sodium</keyword>
<evidence type="ECO:0000256" key="8">
    <source>
        <dbReference type="ARBA" id="ARBA00023201"/>
    </source>
</evidence>
<organism evidence="13">
    <name type="scientific">Phallusia mammillata</name>
    <dbReference type="NCBI Taxonomy" id="59560"/>
    <lineage>
        <taxon>Eukaryota</taxon>
        <taxon>Metazoa</taxon>
        <taxon>Chordata</taxon>
        <taxon>Tunicata</taxon>
        <taxon>Ascidiacea</taxon>
        <taxon>Phlebobranchia</taxon>
        <taxon>Ascidiidae</taxon>
        <taxon>Phallusia</taxon>
    </lineage>
</organism>
<dbReference type="InterPro" id="IPR006153">
    <property type="entry name" value="Cation/H_exchanger_TM"/>
</dbReference>
<feature type="transmembrane region" description="Helical" evidence="11">
    <location>
        <begin position="163"/>
        <end position="185"/>
    </location>
</feature>
<dbReference type="GO" id="GO:0005886">
    <property type="term" value="C:plasma membrane"/>
    <property type="evidence" value="ECO:0007669"/>
    <property type="project" value="TreeGrafter"/>
</dbReference>
<feature type="transmembrane region" description="Helical" evidence="11">
    <location>
        <begin position="364"/>
        <end position="386"/>
    </location>
</feature>
<dbReference type="NCBIfam" id="TIGR00840">
    <property type="entry name" value="b_cpa1"/>
    <property type="match status" value="1"/>
</dbReference>
<dbReference type="PANTHER" id="PTHR10110">
    <property type="entry name" value="SODIUM/HYDROGEN EXCHANGER"/>
    <property type="match status" value="1"/>
</dbReference>
<sequence>MKQSWIVYLFVVCVCVLALALIYPKPDENVLWKRAHIRHIRSTNASAGNATHSTSVNRFPVAVVNWERVSNPYLISMWIIFAGLAKLGFHLIHKVVRRVPESCILICVGLIVGGIAYAIDPNHRIEQLLFNPDTFFLFILPPIVMEAGYFMPKEPFFDNLGTILTYAIIGTIFNAFAIGGSLFAVSTWGLTPGVNLTILECLLFGSIISAVDPVAVISVFEEIHVNTVLYICVFGESLLNDGVAVVLFKMFEGYIHIGQNNIIAIDIVAAIASFFVVAFGGLFIGVVFGYLGSFITKYTVHNRIIEPTFVFVLCYLAYLSAEVFHLSGIIAIVFAAFTMSAYVEHNISSKSHTTVKYGMKMLANIAETIIFMLLGIAAVSDFWQYWNTGFVFWTLLFITIYRVIGVLSLTWIINCIRIDKISKVDQFVMAYGGLRGAIAFSLVSLTSPELVPPIKTMICACIVAILFTSFVQGSTIRPFVELLKVRTADKHRKTMFEDVNLRLIEHLMTGIEDVTGHHGHHYWTQRFLRFNAEYLSRWFIREPYKCRDLEILETFHRINKREAVDLAAEYERAGSSGEMKLTGTMANLLLPYEMRRSYSQASFNTMVREHGVSDAIIDMRALEVQNKSKAAIRSTEDADVHHVLQQNMYKPRTRDPTRHRRGYIDEDPTRKRQEQEILIRHKIQQRRQHKHYKHKHTRHKPRNSSKSPLAKPPSNKSIKKVNSLDEETTKLLAPTFVVDPNVDESKSQEVSHEDPGITFTVGNNNAGLKNGRKLARNPLGFMSSFETLPEEISSDVASEPTDVTHVDGGGLELPWKSMNNNEAAVSDPHVTSSEQGKGFELWPRDPNRTPESPQKSSEEVPTVVVTSTSETNTLDENMWESIPEDNV</sequence>
<keyword evidence="9" id="KW-0050">Antiport</keyword>
<feature type="compositionally biased region" description="Low complexity" evidence="10">
    <location>
        <begin position="859"/>
        <end position="871"/>
    </location>
</feature>